<reference evidence="3" key="1">
    <citation type="submission" date="2021-11" db="EMBL/GenBank/DDBJ databases">
        <title>Cultivation dependent microbiological survey of springs from the worlds oldest radium mine currently devoted to the extraction of radon-saturated water.</title>
        <authorList>
            <person name="Kapinusova G."/>
            <person name="Smrhova T."/>
            <person name="Strejcek M."/>
            <person name="Suman J."/>
            <person name="Jani K."/>
            <person name="Pajer P."/>
            <person name="Uhlik O."/>
        </authorList>
    </citation>
    <scope>NUCLEOTIDE SEQUENCE [LARGE SCALE GENOMIC DNA]</scope>
    <source>
        <strain evidence="3">J379</strain>
    </source>
</reference>
<sequence>MGGQFEVHGLRVKAFTPQPGVQRGGELHADRGAVALDARMQRGWRAFDRHEDELPGQRRGGDDLEVRAQRAEGDVPHRPLVIGAGEHPGELADRPPGLAVEQGVQQTRQVLEVAVDDGPRDPRLARHRVDRHGAEALARDELQRLVEQLLTARLAGHAGGSGHA</sequence>
<accession>A0ABY5PHA4</accession>
<evidence type="ECO:0000256" key="1">
    <source>
        <dbReference type="SAM" id="MobiDB-lite"/>
    </source>
</evidence>
<keyword evidence="3" id="KW-1185">Reference proteome</keyword>
<dbReference type="Proteomes" id="UP001058860">
    <property type="component" value="Chromosome"/>
</dbReference>
<gene>
    <name evidence="2" type="ORF">LRS13_00450</name>
</gene>
<dbReference type="EMBL" id="CP088295">
    <property type="protein sequence ID" value="UUY04035.1"/>
    <property type="molecule type" value="Genomic_DNA"/>
</dbReference>
<evidence type="ECO:0000313" key="3">
    <source>
        <dbReference type="Proteomes" id="UP001058860"/>
    </source>
</evidence>
<protein>
    <submittedName>
        <fullName evidence="2">Uncharacterized protein</fullName>
    </submittedName>
</protein>
<proteinExistence type="predicted"/>
<feature type="region of interest" description="Disordered" evidence="1">
    <location>
        <begin position="71"/>
        <end position="96"/>
    </location>
</feature>
<organism evidence="2 3">
    <name type="scientific">Svornostia abyssi</name>
    <dbReference type="NCBI Taxonomy" id="2898438"/>
    <lineage>
        <taxon>Bacteria</taxon>
        <taxon>Bacillati</taxon>
        <taxon>Actinomycetota</taxon>
        <taxon>Thermoleophilia</taxon>
        <taxon>Solirubrobacterales</taxon>
        <taxon>Baekduiaceae</taxon>
        <taxon>Svornostia</taxon>
    </lineage>
</organism>
<evidence type="ECO:0000313" key="2">
    <source>
        <dbReference type="EMBL" id="UUY04035.1"/>
    </source>
</evidence>
<name>A0ABY5PHA4_9ACTN</name>